<gene>
    <name evidence="1" type="ORF">FOZ60_003822</name>
</gene>
<reference evidence="1 2" key="1">
    <citation type="submission" date="2020-04" db="EMBL/GenBank/DDBJ databases">
        <title>Perkinsus olseni comparative genomics.</title>
        <authorList>
            <person name="Bogema D.R."/>
        </authorList>
    </citation>
    <scope>NUCLEOTIDE SEQUENCE [LARGE SCALE GENOMIC DNA]</scope>
    <source>
        <strain evidence="1">00978-12</strain>
    </source>
</reference>
<proteinExistence type="predicted"/>
<comment type="caution">
    <text evidence="1">The sequence shown here is derived from an EMBL/GenBank/DDBJ whole genome shotgun (WGS) entry which is preliminary data.</text>
</comment>
<dbReference type="EMBL" id="JABANP010000182">
    <property type="protein sequence ID" value="KAF4687551.1"/>
    <property type="molecule type" value="Genomic_DNA"/>
</dbReference>
<accession>A0A7J6NWV9</accession>
<name>A0A7J6NWV9_PEROL</name>
<evidence type="ECO:0000313" key="2">
    <source>
        <dbReference type="Proteomes" id="UP000541610"/>
    </source>
</evidence>
<dbReference type="AlphaFoldDB" id="A0A7J6NWV9"/>
<protein>
    <submittedName>
        <fullName evidence="1">Uncharacterized protein</fullName>
    </submittedName>
</protein>
<evidence type="ECO:0000313" key="1">
    <source>
        <dbReference type="EMBL" id="KAF4687551.1"/>
    </source>
</evidence>
<organism evidence="1 2">
    <name type="scientific">Perkinsus olseni</name>
    <name type="common">Perkinsus atlanticus</name>
    <dbReference type="NCBI Taxonomy" id="32597"/>
    <lineage>
        <taxon>Eukaryota</taxon>
        <taxon>Sar</taxon>
        <taxon>Alveolata</taxon>
        <taxon>Perkinsozoa</taxon>
        <taxon>Perkinsea</taxon>
        <taxon>Perkinsida</taxon>
        <taxon>Perkinsidae</taxon>
        <taxon>Perkinsus</taxon>
    </lineage>
</organism>
<dbReference type="Proteomes" id="UP000541610">
    <property type="component" value="Unassembled WGS sequence"/>
</dbReference>
<sequence length="119" mass="13335">MHGLTLKTLWQRRLGYPRTYGCLYSTSLLCSTSPAAVLGLVDNAGGTPQESRQGETPCIPFLYNASKNDIDDPVSFSEECIPPFLNHMLVNAATPRMRDELRRLKLNVSEYTYFGSLFV</sequence>